<feature type="non-terminal residue" evidence="1">
    <location>
        <position position="1"/>
    </location>
</feature>
<accession>A0ACA9QZV4</accession>
<gene>
    <name evidence="1" type="ORF">ACOLOM_LOCUS13819</name>
</gene>
<evidence type="ECO:0000313" key="2">
    <source>
        <dbReference type="Proteomes" id="UP000789525"/>
    </source>
</evidence>
<name>A0ACA9QZV4_9GLOM</name>
<proteinExistence type="predicted"/>
<comment type="caution">
    <text evidence="1">The sequence shown here is derived from an EMBL/GenBank/DDBJ whole genome shotgun (WGS) entry which is preliminary data.</text>
</comment>
<keyword evidence="2" id="KW-1185">Reference proteome</keyword>
<dbReference type="EMBL" id="CAJVPT010065101">
    <property type="protein sequence ID" value="CAG8771388.1"/>
    <property type="molecule type" value="Genomic_DNA"/>
</dbReference>
<protein>
    <submittedName>
        <fullName evidence="1">5695_t:CDS:1</fullName>
    </submittedName>
</protein>
<evidence type="ECO:0000313" key="1">
    <source>
        <dbReference type="EMBL" id="CAG8771388.1"/>
    </source>
</evidence>
<sequence length="129" mass="14744">PSFAPSTATSEKKTEKQENLVGKINNFISTDLGNITEARDILFMVWYTPLQVVICVAILGMGVLIISIPIPSLIGTMLNRVQTELMNVLRMIKLFAWETRVKQKVLEKREDELLWTKKRQLLQLLNMNA</sequence>
<feature type="non-terminal residue" evidence="1">
    <location>
        <position position="129"/>
    </location>
</feature>
<reference evidence="1" key="1">
    <citation type="submission" date="2021-06" db="EMBL/GenBank/DDBJ databases">
        <authorList>
            <person name="Kallberg Y."/>
            <person name="Tangrot J."/>
            <person name="Rosling A."/>
        </authorList>
    </citation>
    <scope>NUCLEOTIDE SEQUENCE</scope>
    <source>
        <strain evidence="1">CL356</strain>
    </source>
</reference>
<dbReference type="Proteomes" id="UP000789525">
    <property type="component" value="Unassembled WGS sequence"/>
</dbReference>
<organism evidence="1 2">
    <name type="scientific">Acaulospora colombiana</name>
    <dbReference type="NCBI Taxonomy" id="27376"/>
    <lineage>
        <taxon>Eukaryota</taxon>
        <taxon>Fungi</taxon>
        <taxon>Fungi incertae sedis</taxon>
        <taxon>Mucoromycota</taxon>
        <taxon>Glomeromycotina</taxon>
        <taxon>Glomeromycetes</taxon>
        <taxon>Diversisporales</taxon>
        <taxon>Acaulosporaceae</taxon>
        <taxon>Acaulospora</taxon>
    </lineage>
</organism>